<dbReference type="EMBL" id="LR796582">
    <property type="protein sequence ID" value="CAB4153229.1"/>
    <property type="molecule type" value="Genomic_DNA"/>
</dbReference>
<reference evidence="1" key="1">
    <citation type="submission" date="2020-04" db="EMBL/GenBank/DDBJ databases">
        <authorList>
            <person name="Chiriac C."/>
            <person name="Salcher M."/>
            <person name="Ghai R."/>
            <person name="Kavagutti S V."/>
        </authorList>
    </citation>
    <scope>NUCLEOTIDE SEQUENCE</scope>
</reference>
<sequence>MAYISSYSTELFLSNSASITPVLPTHATNDLILICITQDVGTTAISTATSGWAMIGTQSVSGGCRQAWAYKVAASSSEPDPTFSGTNDDWITQTHIIKDADTTTPIHGNARANFNAVQTLASPALTTTNDDILLLYSWGSDGTNSMTTSPADLICTTKDIGTGVTSIVGMRNHLTAGASPTVTMQHEVATEGGNGWVIAIENKSGGSMGPDVRTALTPVRYYGIYDQGFTGAPNTVTGLTAINSINMGSTVATVTSNIVTNSLSPWAHLSQLAINDSAATVWGGAFDTFPSSVDVTDKSFYFTFEISTSINTTRYGAQGIICVFVDASDNWVAHQLFTRGALAVSTFSFNIQPGTGSTVYDQSVTPIDLTTVNRFGLFVHRTTATTGGSALLRVKNLMLCGGSVAINGSAASPLTSDILLQAYTNWDVYEAAKQQGLAQFLNKQNLQIGNGSDPTYLNFSATSYELKTADKYFGVPDYTCNLNVLASASDTISFASSIVASSQRNTFSIDPSSSMSATYDFTGCSIVGWDVVWQSGVMANSTNFVGCGEIDGKAASFVGCLFSNGLDTNILTLSSGASLDNCSFIKGTAATYAIEIAAAGSFTFSGNTFSGFTTDINVTAATGTVTITLAVGDYTPTYTTAGATVTIVSPTVDITATVVAGSRVQIYNETTATEIDNAIEATTSYSFTVTSEASDGDIIRIRVTKLGLDAYTGQAVFSSTAGASFFVSQPTDDVYTTNGIDGSTVTEFAEDYPNVQVDIDDPDGTTNLSRLYAWFCYVITTSSGIEDWFGGLVAEDVANFRIVDSILDLKLDNVDTAGVIFTGGQRLYREDGAIPVVATTSGGGSIVLYADKVFIAETGTSGLTAGEAATLSKLDDLTEDVSGTRFTKKALENSLTVPKFIGLK</sequence>
<evidence type="ECO:0000313" key="1">
    <source>
        <dbReference type="EMBL" id="CAB4153229.1"/>
    </source>
</evidence>
<gene>
    <name evidence="1" type="ORF">UFOVP610_54</name>
</gene>
<proteinExistence type="predicted"/>
<name>A0A6J5NCP9_9CAUD</name>
<accession>A0A6J5NCP9</accession>
<organism evidence="1">
    <name type="scientific">uncultured Caudovirales phage</name>
    <dbReference type="NCBI Taxonomy" id="2100421"/>
    <lineage>
        <taxon>Viruses</taxon>
        <taxon>Duplodnaviria</taxon>
        <taxon>Heunggongvirae</taxon>
        <taxon>Uroviricota</taxon>
        <taxon>Caudoviricetes</taxon>
        <taxon>Peduoviridae</taxon>
        <taxon>Maltschvirus</taxon>
        <taxon>Maltschvirus maltsch</taxon>
    </lineage>
</organism>
<protein>
    <submittedName>
        <fullName evidence="1">Uncharacterized protein</fullName>
    </submittedName>
</protein>